<organism evidence="11 12">
    <name type="scientific">Brevibacterium samyangense</name>
    <dbReference type="NCBI Taxonomy" id="366888"/>
    <lineage>
        <taxon>Bacteria</taxon>
        <taxon>Bacillati</taxon>
        <taxon>Actinomycetota</taxon>
        <taxon>Actinomycetes</taxon>
        <taxon>Micrococcales</taxon>
        <taxon>Brevibacteriaceae</taxon>
        <taxon>Brevibacterium</taxon>
    </lineage>
</organism>
<dbReference type="PANTHER" id="PTHR18866">
    <property type="entry name" value="CARBOXYLASE:PYRUVATE/ACETYL-COA/PROPIONYL-COA CARBOXYLASE"/>
    <property type="match status" value="1"/>
</dbReference>
<evidence type="ECO:0000256" key="3">
    <source>
        <dbReference type="ARBA" id="ARBA00022741"/>
    </source>
</evidence>
<keyword evidence="2" id="KW-0436">Ligase</keyword>
<evidence type="ECO:0000313" key="12">
    <source>
        <dbReference type="Proteomes" id="UP001500755"/>
    </source>
</evidence>
<dbReference type="PROSITE" id="PS00867">
    <property type="entry name" value="CPSASE_2"/>
    <property type="match status" value="1"/>
</dbReference>
<evidence type="ECO:0000256" key="2">
    <source>
        <dbReference type="ARBA" id="ARBA00022598"/>
    </source>
</evidence>
<dbReference type="InterPro" id="IPR050856">
    <property type="entry name" value="Biotin_carboxylase_complex"/>
</dbReference>
<dbReference type="InterPro" id="IPR011054">
    <property type="entry name" value="Rudment_hybrid_motif"/>
</dbReference>
<dbReference type="SUPFAM" id="SSF56059">
    <property type="entry name" value="Glutathione synthetase ATP-binding domain-like"/>
    <property type="match status" value="1"/>
</dbReference>
<dbReference type="InterPro" id="IPR011053">
    <property type="entry name" value="Single_hybrid_motif"/>
</dbReference>
<gene>
    <name evidence="11" type="ORF">GCM10009755_00580</name>
</gene>
<dbReference type="SMART" id="SM00878">
    <property type="entry name" value="Biotin_carb_C"/>
    <property type="match status" value="1"/>
</dbReference>
<accession>A0ABN2T2L9</accession>
<feature type="compositionally biased region" description="Low complexity" evidence="7">
    <location>
        <begin position="1"/>
        <end position="19"/>
    </location>
</feature>
<dbReference type="Proteomes" id="UP001500755">
    <property type="component" value="Unassembled WGS sequence"/>
</dbReference>
<dbReference type="PROSITE" id="PS50975">
    <property type="entry name" value="ATP_GRASP"/>
    <property type="match status" value="1"/>
</dbReference>
<dbReference type="PANTHER" id="PTHR18866:SF126">
    <property type="entry name" value="BIOTIN CARBOXYLASE"/>
    <property type="match status" value="1"/>
</dbReference>
<reference evidence="11 12" key="1">
    <citation type="journal article" date="2019" name="Int. J. Syst. Evol. Microbiol.">
        <title>The Global Catalogue of Microorganisms (GCM) 10K type strain sequencing project: providing services to taxonomists for standard genome sequencing and annotation.</title>
        <authorList>
            <consortium name="The Broad Institute Genomics Platform"/>
            <consortium name="The Broad Institute Genome Sequencing Center for Infectious Disease"/>
            <person name="Wu L."/>
            <person name="Ma J."/>
        </authorList>
    </citation>
    <scope>NUCLEOTIDE SEQUENCE [LARGE SCALE GENOMIC DNA]</scope>
    <source>
        <strain evidence="11 12">JCM 14546</strain>
    </source>
</reference>
<dbReference type="RefSeq" id="WP_344305896.1">
    <property type="nucleotide sequence ID" value="NZ_BAAANO010000002.1"/>
</dbReference>
<sequence>MTTSTTSPNTISPNPTDTTAPRSTTPIRKILVANRGEIARRVFRTCRDLGIATVAVYSDDDAQSLFVLEADESVPLGGSTPAESYLGGDLVIEAALRTGADAIHPGYGFLSENPDFARACAEAGIAFIGPGVRAIELMGSKLAARELMENAGVPVLPGKDLTGVPEADIPGIADAIGWPVLVKASHGGGGRGMRVVRDPDELLEAIASARREAGAAFGNDTVFLEHYVDDPRHVEIQIFGDTHGTVVHLNERECSIQRRHQKILEESPSVALDADLRARMGEAAVLAGAALDYVGAGTVEFLLGPDGRFFFLEVNTRLQVEHPVTELVTGLDLVRLQVEVAEGAPLPAALASGAPLRGHAVEARLYAEDPANGFLPQAGTLHTFEIPGLPGIRVDTGVAAGDLISPHYDPMIAKVIASGENRAEATARLAQALRRSRIHGIATNRALLVAILEEEAYGRGEISTHYLEQHTPEALLGSVPEERIRLAALTAALAAAHASRAQARALATIPSGFRSNPSLPQSRSYATADGREIEVEYSFGRSPLFRVDGEPVDARLLAVTDVAGNEAVVDLLVDGVRRRIRTTVRPATQTLKPEPGRVVVDLPEESVLLTEVPRFPDPSAHVRAGSLTAPMPGTVVRVETEIGAQVTKGDVLLVMEAMKMEHAIRASADGTVVDLPVSVGTAVDNGQLLIVVEDPADAAAEGQETAS</sequence>
<dbReference type="PROSITE" id="PS00188">
    <property type="entry name" value="BIOTIN"/>
    <property type="match status" value="1"/>
</dbReference>
<dbReference type="PROSITE" id="PS50979">
    <property type="entry name" value="BC"/>
    <property type="match status" value="1"/>
</dbReference>
<dbReference type="InterPro" id="IPR005479">
    <property type="entry name" value="CPAse_ATP-bd"/>
</dbReference>
<dbReference type="Pfam" id="PF02786">
    <property type="entry name" value="CPSase_L_D2"/>
    <property type="match status" value="1"/>
</dbReference>
<evidence type="ECO:0000256" key="7">
    <source>
        <dbReference type="SAM" id="MobiDB-lite"/>
    </source>
</evidence>
<dbReference type="SUPFAM" id="SSF52440">
    <property type="entry name" value="PreATP-grasp domain"/>
    <property type="match status" value="1"/>
</dbReference>
<feature type="domain" description="Lipoyl-binding" evidence="8">
    <location>
        <begin position="612"/>
        <end position="693"/>
    </location>
</feature>
<evidence type="ECO:0000313" key="11">
    <source>
        <dbReference type="EMBL" id="GAA1997404.1"/>
    </source>
</evidence>
<dbReference type="InterPro" id="IPR011761">
    <property type="entry name" value="ATP-grasp"/>
</dbReference>
<evidence type="ECO:0000259" key="10">
    <source>
        <dbReference type="PROSITE" id="PS50979"/>
    </source>
</evidence>
<protein>
    <submittedName>
        <fullName evidence="11">Biotin carboxylase N-terminal domain-containing protein</fullName>
    </submittedName>
</protein>
<dbReference type="InterPro" id="IPR011764">
    <property type="entry name" value="Biotin_carboxylation_dom"/>
</dbReference>
<name>A0ABN2T2L9_9MICO</name>
<dbReference type="Pfam" id="PF00364">
    <property type="entry name" value="Biotin_lipoyl"/>
    <property type="match status" value="1"/>
</dbReference>
<dbReference type="InterPro" id="IPR000089">
    <property type="entry name" value="Biotin_lipoyl"/>
</dbReference>
<keyword evidence="5" id="KW-0092">Biotin</keyword>
<evidence type="ECO:0000256" key="1">
    <source>
        <dbReference type="ARBA" id="ARBA00001953"/>
    </source>
</evidence>
<dbReference type="InterPro" id="IPR016185">
    <property type="entry name" value="PreATP-grasp_dom_sf"/>
</dbReference>
<evidence type="ECO:0000259" key="9">
    <source>
        <dbReference type="PROSITE" id="PS50975"/>
    </source>
</evidence>
<dbReference type="SUPFAM" id="SSF51230">
    <property type="entry name" value="Single hybrid motif"/>
    <property type="match status" value="1"/>
</dbReference>
<keyword evidence="3 6" id="KW-0547">Nucleotide-binding</keyword>
<dbReference type="PROSITE" id="PS50968">
    <property type="entry name" value="BIOTINYL_LIPOYL"/>
    <property type="match status" value="1"/>
</dbReference>
<feature type="domain" description="ATP-grasp" evidence="9">
    <location>
        <begin position="145"/>
        <end position="342"/>
    </location>
</feature>
<feature type="domain" description="Biotin carboxylation" evidence="10">
    <location>
        <begin position="26"/>
        <end position="472"/>
    </location>
</feature>
<proteinExistence type="predicted"/>
<evidence type="ECO:0000259" key="8">
    <source>
        <dbReference type="PROSITE" id="PS50968"/>
    </source>
</evidence>
<evidence type="ECO:0000256" key="4">
    <source>
        <dbReference type="ARBA" id="ARBA00022840"/>
    </source>
</evidence>
<dbReference type="InterPro" id="IPR005482">
    <property type="entry name" value="Biotin_COase_C"/>
</dbReference>
<dbReference type="InterPro" id="IPR005481">
    <property type="entry name" value="BC-like_N"/>
</dbReference>
<comment type="cofactor">
    <cofactor evidence="1">
        <name>biotin</name>
        <dbReference type="ChEBI" id="CHEBI:57586"/>
    </cofactor>
</comment>
<dbReference type="CDD" id="cd06850">
    <property type="entry name" value="biotinyl_domain"/>
    <property type="match status" value="1"/>
</dbReference>
<evidence type="ECO:0000256" key="5">
    <source>
        <dbReference type="ARBA" id="ARBA00023267"/>
    </source>
</evidence>
<dbReference type="Gene3D" id="2.40.50.100">
    <property type="match status" value="1"/>
</dbReference>
<keyword evidence="4 6" id="KW-0067">ATP-binding</keyword>
<evidence type="ECO:0000256" key="6">
    <source>
        <dbReference type="PROSITE-ProRule" id="PRU00409"/>
    </source>
</evidence>
<dbReference type="SUPFAM" id="SSF51246">
    <property type="entry name" value="Rudiment single hybrid motif"/>
    <property type="match status" value="1"/>
</dbReference>
<dbReference type="EMBL" id="BAAANO010000002">
    <property type="protein sequence ID" value="GAA1997404.1"/>
    <property type="molecule type" value="Genomic_DNA"/>
</dbReference>
<dbReference type="Pfam" id="PF02785">
    <property type="entry name" value="Biotin_carb_C"/>
    <property type="match status" value="1"/>
</dbReference>
<comment type="caution">
    <text evidence="11">The sequence shown here is derived from an EMBL/GenBank/DDBJ whole genome shotgun (WGS) entry which is preliminary data.</text>
</comment>
<dbReference type="Gene3D" id="3.30.470.20">
    <property type="entry name" value="ATP-grasp fold, B domain"/>
    <property type="match status" value="1"/>
</dbReference>
<dbReference type="InterPro" id="IPR001882">
    <property type="entry name" value="Biotin_BS"/>
</dbReference>
<keyword evidence="12" id="KW-1185">Reference proteome</keyword>
<feature type="region of interest" description="Disordered" evidence="7">
    <location>
        <begin position="1"/>
        <end position="24"/>
    </location>
</feature>
<dbReference type="Pfam" id="PF00289">
    <property type="entry name" value="Biotin_carb_N"/>
    <property type="match status" value="1"/>
</dbReference>